<evidence type="ECO:0000313" key="2">
    <source>
        <dbReference type="EMBL" id="KAK7681743.1"/>
    </source>
</evidence>
<protein>
    <submittedName>
        <fullName evidence="2">Uncharacterized protein</fullName>
    </submittedName>
</protein>
<dbReference type="AlphaFoldDB" id="A0AAW0FJ57"/>
<organism evidence="2 3">
    <name type="scientific">Cerrena zonata</name>
    <dbReference type="NCBI Taxonomy" id="2478898"/>
    <lineage>
        <taxon>Eukaryota</taxon>
        <taxon>Fungi</taxon>
        <taxon>Dikarya</taxon>
        <taxon>Basidiomycota</taxon>
        <taxon>Agaricomycotina</taxon>
        <taxon>Agaricomycetes</taxon>
        <taxon>Polyporales</taxon>
        <taxon>Cerrenaceae</taxon>
        <taxon>Cerrena</taxon>
    </lineage>
</organism>
<accession>A0AAW0FJ57</accession>
<feature type="compositionally biased region" description="Polar residues" evidence="1">
    <location>
        <begin position="146"/>
        <end position="161"/>
    </location>
</feature>
<sequence length="421" mass="44541">MTRSSVRHDPPETTNSTDVSPSKKARRSAKPSDSSVLDTTSGPSQSGTVPKGPEPDVLPSRSEHDSSAVPTPNSPSDPAAEALSVVNPGVGAPVLEPTVRVAAVPAVPPLIAPNGTPPPGAPTVSDDAAATTPVAVDTSAPVLLSAPSTPTKRVDNTQSSPINNSTGIGSASSSTTSTPARVNVSTNKVAIRRPASLLPIRPIEPMTLDTRSYLDAQDVERFNGLRKLSEPDSATYAVGMLPEVLSWGAPARGHDDRRTYITQGQTRVKVCIIGELLKLEEIGGGVYGSRAVLTVLPLIESDAARLDDLLGTFATSTAMPTTDIWERGAWMSQLIPKKAVTMDAIYDARVDFGLKTAMPRLGATALSRNDIILAEAYITRYQHADDVTKVQRYRDNWVSIAYRVSLELVSISLLKTVDAPL</sequence>
<feature type="region of interest" description="Disordered" evidence="1">
    <location>
        <begin position="139"/>
        <end position="181"/>
    </location>
</feature>
<feature type="region of interest" description="Disordered" evidence="1">
    <location>
        <begin position="1"/>
        <end position="84"/>
    </location>
</feature>
<gene>
    <name evidence="2" type="ORF">QCA50_015090</name>
</gene>
<feature type="compositionally biased region" description="Polar residues" evidence="1">
    <location>
        <begin position="31"/>
        <end position="48"/>
    </location>
</feature>
<comment type="caution">
    <text evidence="2">The sequence shown here is derived from an EMBL/GenBank/DDBJ whole genome shotgun (WGS) entry which is preliminary data.</text>
</comment>
<evidence type="ECO:0000256" key="1">
    <source>
        <dbReference type="SAM" id="MobiDB-lite"/>
    </source>
</evidence>
<dbReference type="Proteomes" id="UP001385951">
    <property type="component" value="Unassembled WGS sequence"/>
</dbReference>
<keyword evidence="3" id="KW-1185">Reference proteome</keyword>
<dbReference type="EMBL" id="JASBNA010000039">
    <property type="protein sequence ID" value="KAK7681743.1"/>
    <property type="molecule type" value="Genomic_DNA"/>
</dbReference>
<reference evidence="2 3" key="1">
    <citation type="submission" date="2022-09" db="EMBL/GenBank/DDBJ databases">
        <authorList>
            <person name="Palmer J.M."/>
        </authorList>
    </citation>
    <scope>NUCLEOTIDE SEQUENCE [LARGE SCALE GENOMIC DNA]</scope>
    <source>
        <strain evidence="2 3">DSM 7382</strain>
    </source>
</reference>
<feature type="compositionally biased region" description="Low complexity" evidence="1">
    <location>
        <begin position="162"/>
        <end position="178"/>
    </location>
</feature>
<evidence type="ECO:0000313" key="3">
    <source>
        <dbReference type="Proteomes" id="UP001385951"/>
    </source>
</evidence>
<proteinExistence type="predicted"/>
<feature type="compositionally biased region" description="Basic and acidic residues" evidence="1">
    <location>
        <begin position="1"/>
        <end position="11"/>
    </location>
</feature>
<name>A0AAW0FJ57_9APHY</name>